<evidence type="ECO:0000256" key="2">
    <source>
        <dbReference type="ARBA" id="ARBA00022448"/>
    </source>
</evidence>
<evidence type="ECO:0000256" key="9">
    <source>
        <dbReference type="SAM" id="Phobius"/>
    </source>
</evidence>
<feature type="transmembrane region" description="Helical" evidence="9">
    <location>
        <begin position="308"/>
        <end position="328"/>
    </location>
</feature>
<evidence type="ECO:0000313" key="11">
    <source>
        <dbReference type="Proteomes" id="UP000811899"/>
    </source>
</evidence>
<gene>
    <name evidence="10" type="ORF">KI809_08755</name>
</gene>
<dbReference type="EMBL" id="JAHCVJ010000003">
    <property type="protein sequence ID" value="MBT0664388.1"/>
    <property type="molecule type" value="Genomic_DNA"/>
</dbReference>
<name>A0AAW4L5U1_9BACT</name>
<evidence type="ECO:0000256" key="4">
    <source>
        <dbReference type="ARBA" id="ARBA00022519"/>
    </source>
</evidence>
<comment type="similarity">
    <text evidence="8">Belongs to the TsuA/YedE (TC 9.B.102) family.</text>
</comment>
<dbReference type="PANTHER" id="PTHR30574:SF1">
    <property type="entry name" value="SULPHUR TRANSPORT DOMAIN-CONTAINING PROTEIN"/>
    <property type="match status" value="1"/>
</dbReference>
<sequence length="371" mass="40245">MSDHIIPIILLIGLLLGAGSGFIMHRADFCVSGMFRDIFLLKSFFKLRMLMLLVVTSMLLFEAARQAGLLPLYPFPLIGSPSLANLIGGLLFGIGMVLAGGCVVGTLYKMGAGSVPSMVAFFGLIAGSAMYAELHPWWGSIVRRTGFFTGEITVPQLFGIDPFFPVLMVSIISIWYFYRVYRSNGWVRATYADGAMQQWQAALMLAVIGTISYVTVGVPLGITTAYAKIAGYCESLLFPEHFQSLSYFKLLPVNYFHALSGIQFVGGPGPKLDAIVLLQFPVVAGIVIGSASSALLLKEFKIFVDLPLRQYISAFIGGIIMGLASRMAPACNVWHLFGGLPIMAMQSILFVAGIIPGAWLGTLFLTRLVLR</sequence>
<keyword evidence="4" id="KW-0997">Cell inner membrane</keyword>
<evidence type="ECO:0000256" key="8">
    <source>
        <dbReference type="ARBA" id="ARBA00035655"/>
    </source>
</evidence>
<dbReference type="Pfam" id="PF04143">
    <property type="entry name" value="Sulf_transp"/>
    <property type="match status" value="1"/>
</dbReference>
<dbReference type="InterPro" id="IPR007272">
    <property type="entry name" value="Sulf_transp_TsuA/YedE"/>
</dbReference>
<evidence type="ECO:0000313" key="10">
    <source>
        <dbReference type="EMBL" id="MBT0664388.1"/>
    </source>
</evidence>
<feature type="transmembrane region" description="Helical" evidence="9">
    <location>
        <begin position="119"/>
        <end position="138"/>
    </location>
</feature>
<keyword evidence="11" id="KW-1185">Reference proteome</keyword>
<feature type="transmembrane region" description="Helical" evidence="9">
    <location>
        <begin position="84"/>
        <end position="107"/>
    </location>
</feature>
<proteinExistence type="inferred from homology"/>
<keyword evidence="5 9" id="KW-0812">Transmembrane</keyword>
<accession>A0AAW4L5U1</accession>
<comment type="subcellular location">
    <subcellularLocation>
        <location evidence="1">Cell inner membrane</location>
        <topology evidence="1">Multi-pass membrane protein</topology>
    </subcellularLocation>
</comment>
<feature type="transmembrane region" description="Helical" evidence="9">
    <location>
        <begin position="199"/>
        <end position="222"/>
    </location>
</feature>
<dbReference type="GO" id="GO:0005886">
    <property type="term" value="C:plasma membrane"/>
    <property type="evidence" value="ECO:0007669"/>
    <property type="project" value="UniProtKB-SubCell"/>
</dbReference>
<protein>
    <submittedName>
        <fullName evidence="10">YeeE/YedE family protein</fullName>
    </submittedName>
</protein>
<evidence type="ECO:0000256" key="7">
    <source>
        <dbReference type="ARBA" id="ARBA00023136"/>
    </source>
</evidence>
<comment type="caution">
    <text evidence="10">The sequence shown here is derived from an EMBL/GenBank/DDBJ whole genome shotgun (WGS) entry which is preliminary data.</text>
</comment>
<dbReference type="PANTHER" id="PTHR30574">
    <property type="entry name" value="INNER MEMBRANE PROTEIN YEDE"/>
    <property type="match status" value="1"/>
</dbReference>
<keyword evidence="7 9" id="KW-0472">Membrane</keyword>
<evidence type="ECO:0000256" key="3">
    <source>
        <dbReference type="ARBA" id="ARBA00022475"/>
    </source>
</evidence>
<dbReference type="AlphaFoldDB" id="A0AAW4L5U1"/>
<keyword evidence="2" id="KW-0813">Transport</keyword>
<feature type="transmembrane region" description="Helical" evidence="9">
    <location>
        <begin position="158"/>
        <end position="178"/>
    </location>
</feature>
<feature type="transmembrane region" description="Helical" evidence="9">
    <location>
        <begin position="6"/>
        <end position="24"/>
    </location>
</feature>
<reference evidence="10 11" key="1">
    <citation type="submission" date="2021-05" db="EMBL/GenBank/DDBJ databases">
        <title>The draft genome of Geobacter pelophilus DSM 12255.</title>
        <authorList>
            <person name="Xu Z."/>
            <person name="Masuda Y."/>
            <person name="Itoh H."/>
            <person name="Senoo K."/>
        </authorList>
    </citation>
    <scope>NUCLEOTIDE SEQUENCE [LARGE SCALE GENOMIC DNA]</scope>
    <source>
        <strain evidence="10 11">DSM 12255</strain>
    </source>
</reference>
<feature type="transmembrane region" description="Helical" evidence="9">
    <location>
        <begin position="45"/>
        <end position="64"/>
    </location>
</feature>
<evidence type="ECO:0000256" key="1">
    <source>
        <dbReference type="ARBA" id="ARBA00004429"/>
    </source>
</evidence>
<dbReference type="Proteomes" id="UP000811899">
    <property type="component" value="Unassembled WGS sequence"/>
</dbReference>
<evidence type="ECO:0000256" key="6">
    <source>
        <dbReference type="ARBA" id="ARBA00022989"/>
    </source>
</evidence>
<organism evidence="10 11">
    <name type="scientific">Geoanaerobacter pelophilus</name>
    <dbReference type="NCBI Taxonomy" id="60036"/>
    <lineage>
        <taxon>Bacteria</taxon>
        <taxon>Pseudomonadati</taxon>
        <taxon>Thermodesulfobacteriota</taxon>
        <taxon>Desulfuromonadia</taxon>
        <taxon>Geobacterales</taxon>
        <taxon>Geobacteraceae</taxon>
        <taxon>Geoanaerobacter</taxon>
    </lineage>
</organism>
<keyword evidence="6 9" id="KW-1133">Transmembrane helix</keyword>
<evidence type="ECO:0000256" key="5">
    <source>
        <dbReference type="ARBA" id="ARBA00022692"/>
    </source>
</evidence>
<feature type="transmembrane region" description="Helical" evidence="9">
    <location>
        <begin position="274"/>
        <end position="296"/>
    </location>
</feature>
<keyword evidence="3" id="KW-1003">Cell membrane</keyword>
<feature type="transmembrane region" description="Helical" evidence="9">
    <location>
        <begin position="348"/>
        <end position="370"/>
    </location>
</feature>